<dbReference type="InterPro" id="IPR001752">
    <property type="entry name" value="Kinesin_motor_dom"/>
</dbReference>
<dbReference type="GO" id="GO:0005876">
    <property type="term" value="C:spindle microtubule"/>
    <property type="evidence" value="ECO:0007669"/>
    <property type="project" value="TreeGrafter"/>
</dbReference>
<reference evidence="14" key="3">
    <citation type="submission" date="2019-08" db="EMBL/GenBank/DDBJ databases">
        <authorList>
            <consortium name="Photinus pyralis genome working group"/>
            <person name="Fallon T.R."/>
            <person name="Sander Lower S.E."/>
            <person name="Weng J.-K."/>
        </authorList>
    </citation>
    <scope>NUCLEOTIDE SEQUENCE</scope>
    <source>
        <strain evidence="14">1611_PpyrPB1</strain>
        <tissue evidence="14">Whole body</tissue>
    </source>
</reference>
<dbReference type="CDD" id="cd00106">
    <property type="entry name" value="KISc"/>
    <property type="match status" value="1"/>
</dbReference>
<dbReference type="GO" id="GO:0005634">
    <property type="term" value="C:nucleus"/>
    <property type="evidence" value="ECO:0007669"/>
    <property type="project" value="TreeGrafter"/>
</dbReference>
<dbReference type="PANTHER" id="PTHR47970:SF29">
    <property type="entry name" value="KINESIN FAMILY MEMBER 20B"/>
    <property type="match status" value="1"/>
</dbReference>
<comment type="subcellular location">
    <subcellularLocation>
        <location evidence="1">Cytoplasm</location>
        <location evidence="1">Cytoskeleton</location>
        <location evidence="1">Spindle</location>
    </subcellularLocation>
</comment>
<evidence type="ECO:0000256" key="8">
    <source>
        <dbReference type="ARBA" id="ARBA00023212"/>
    </source>
</evidence>
<evidence type="ECO:0000256" key="10">
    <source>
        <dbReference type="SAM" id="Coils"/>
    </source>
</evidence>
<dbReference type="GO" id="GO:0051231">
    <property type="term" value="P:spindle elongation"/>
    <property type="evidence" value="ECO:0007669"/>
    <property type="project" value="TreeGrafter"/>
</dbReference>
<accession>A0A1Y1M5N1</accession>
<evidence type="ECO:0000313" key="13">
    <source>
        <dbReference type="EMBL" id="JAV79910.1"/>
    </source>
</evidence>
<dbReference type="PRINTS" id="PR00380">
    <property type="entry name" value="KINESINHEAVY"/>
</dbReference>
<evidence type="ECO:0000256" key="3">
    <source>
        <dbReference type="ARBA" id="ARBA00022553"/>
    </source>
</evidence>
<protein>
    <recommendedName>
        <fullName evidence="12">Kinesin motor domain-containing protein</fullName>
    </recommendedName>
</protein>
<keyword evidence="3" id="KW-0597">Phosphoprotein</keyword>
<evidence type="ECO:0000313" key="14">
    <source>
        <dbReference type="EMBL" id="KAB0794383.1"/>
    </source>
</evidence>
<dbReference type="Pfam" id="PF00225">
    <property type="entry name" value="Kinesin"/>
    <property type="match status" value="1"/>
</dbReference>
<dbReference type="InterPro" id="IPR027417">
    <property type="entry name" value="P-loop_NTPase"/>
</dbReference>
<evidence type="ECO:0000256" key="6">
    <source>
        <dbReference type="ARBA" id="ARBA00023054"/>
    </source>
</evidence>
<dbReference type="GO" id="GO:0008017">
    <property type="term" value="F:microtubule binding"/>
    <property type="evidence" value="ECO:0007669"/>
    <property type="project" value="InterPro"/>
</dbReference>
<dbReference type="AlphaFoldDB" id="A0A1Y1M5N1"/>
<evidence type="ECO:0000256" key="11">
    <source>
        <dbReference type="SAM" id="MobiDB-lite"/>
    </source>
</evidence>
<comment type="similarity">
    <text evidence="9">Belongs to the TRAFAC class myosin-kinesin ATPase superfamily. Kinesin family.</text>
</comment>
<dbReference type="InterPro" id="IPR036961">
    <property type="entry name" value="Kinesin_motor_dom_sf"/>
</dbReference>
<keyword evidence="2" id="KW-0963">Cytoplasm</keyword>
<dbReference type="InParanoid" id="A0A1Y1M5N1"/>
<dbReference type="Proteomes" id="UP000327044">
    <property type="component" value="Unassembled WGS sequence"/>
</dbReference>
<dbReference type="PANTHER" id="PTHR47970">
    <property type="entry name" value="KINESIN-LIKE PROTEIN KIF11"/>
    <property type="match status" value="1"/>
</dbReference>
<gene>
    <name evidence="14" type="ORF">PPYR_11222</name>
</gene>
<evidence type="ECO:0000313" key="15">
    <source>
        <dbReference type="Proteomes" id="UP000327044"/>
    </source>
</evidence>
<dbReference type="GO" id="GO:0072686">
    <property type="term" value="C:mitotic spindle"/>
    <property type="evidence" value="ECO:0007669"/>
    <property type="project" value="TreeGrafter"/>
</dbReference>
<name>A0A1Y1M5N1_PHOPY</name>
<dbReference type="Gene3D" id="3.40.850.10">
    <property type="entry name" value="Kinesin motor domain"/>
    <property type="match status" value="1"/>
</dbReference>
<dbReference type="GO" id="GO:0090307">
    <property type="term" value="P:mitotic spindle assembly"/>
    <property type="evidence" value="ECO:0007669"/>
    <property type="project" value="TreeGrafter"/>
</dbReference>
<dbReference type="SMART" id="SM00129">
    <property type="entry name" value="KISc"/>
    <property type="match status" value="1"/>
</dbReference>
<keyword evidence="7 9" id="KW-0505">Motor protein</keyword>
<feature type="binding site" evidence="9">
    <location>
        <begin position="122"/>
        <end position="129"/>
    </location>
    <ligand>
        <name>ATP</name>
        <dbReference type="ChEBI" id="CHEBI:30616"/>
    </ligand>
</feature>
<proteinExistence type="inferred from homology"/>
<evidence type="ECO:0000256" key="2">
    <source>
        <dbReference type="ARBA" id="ARBA00022490"/>
    </source>
</evidence>
<keyword evidence="6 10" id="KW-0175">Coiled coil</keyword>
<keyword evidence="15" id="KW-1185">Reference proteome</keyword>
<organism evidence="13">
    <name type="scientific">Photinus pyralis</name>
    <name type="common">Common eastern firefly</name>
    <name type="synonym">Lampyris pyralis</name>
    <dbReference type="NCBI Taxonomy" id="7054"/>
    <lineage>
        <taxon>Eukaryota</taxon>
        <taxon>Metazoa</taxon>
        <taxon>Ecdysozoa</taxon>
        <taxon>Arthropoda</taxon>
        <taxon>Hexapoda</taxon>
        <taxon>Insecta</taxon>
        <taxon>Pterygota</taxon>
        <taxon>Neoptera</taxon>
        <taxon>Endopterygota</taxon>
        <taxon>Coleoptera</taxon>
        <taxon>Polyphaga</taxon>
        <taxon>Elateriformia</taxon>
        <taxon>Elateroidea</taxon>
        <taxon>Lampyridae</taxon>
        <taxon>Lampyrinae</taxon>
        <taxon>Photinus</taxon>
    </lineage>
</organism>
<evidence type="ECO:0000256" key="7">
    <source>
        <dbReference type="ARBA" id="ARBA00023175"/>
    </source>
</evidence>
<keyword evidence="4 9" id="KW-0547">Nucleotide-binding</keyword>
<dbReference type="GO" id="GO:0007018">
    <property type="term" value="P:microtubule-based movement"/>
    <property type="evidence" value="ECO:0007669"/>
    <property type="project" value="InterPro"/>
</dbReference>
<dbReference type="SUPFAM" id="SSF52540">
    <property type="entry name" value="P-loop containing nucleoside triphosphate hydrolases"/>
    <property type="match status" value="1"/>
</dbReference>
<dbReference type="PROSITE" id="PS50067">
    <property type="entry name" value="KINESIN_MOTOR_2"/>
    <property type="match status" value="1"/>
</dbReference>
<feature type="coiled-coil region" evidence="10">
    <location>
        <begin position="590"/>
        <end position="620"/>
    </location>
</feature>
<sequence>MSQEEVSSENISYLNPRVFSILAQNFPTNNDEVAVPDISSEEGNFLRVYLRIKKAENFKHVYAINNNTLHCKVPPANKIVKMYKFSKIFGPHATQSEIYNDVVLKKVTKFIQGINCTLLTYGSSGSGKTFTLQGTPTEPGIVPRALEYFFQTLPALPSKPHIKPTPSGGIMKLSSSESAQERLTVTNLMKHSGDPAQHFRTYSVMQQHLKDNPVGVIDDDISDVHLSVWVSFAEIYNEHVYDLLVTEPKRGHPRKKLRMVYFNNNAYIKDLQHINVSSAAEAYFLLRYGLQNLNYASTAVNDHSSRSHSIFTIKLAQASDSKSGVSVSAFNFCDLAGSERLKKTNNVGDRLKESNNINASLLVFGRCIHAVRDSQKLKNSQLMPWRESKLTQLFQNALLGNESISMIVCINPAREMFDESQHVLNFSAIAKDVAVERQQPIQRLKINKFDKDSVILEEDLTSSLEELHNYLAFLCNEIEQDGLNHTEYLEHITSTYKKMIENTKKVWENTCKDVETCIEKHNQELLQSSTSPIKSRKRKKMSVVCIDTSSDEENQVPNKTKEKRKQKGSQELQKQLCQLQMERDANVVELENLSARNKALKVDNEEYQALQKERKELETQTVIEEDILADLNRYLH</sequence>
<feature type="domain" description="Kinesin motor" evidence="12">
    <location>
        <begin position="45"/>
        <end position="433"/>
    </location>
</feature>
<dbReference type="OrthoDB" id="123929at2759"/>
<dbReference type="EMBL" id="GEZM01042362">
    <property type="protein sequence ID" value="JAV79910.1"/>
    <property type="molecule type" value="Transcribed_RNA"/>
</dbReference>
<keyword evidence="8" id="KW-0206">Cytoskeleton</keyword>
<keyword evidence="5 9" id="KW-0067">ATP-binding</keyword>
<evidence type="ECO:0000256" key="1">
    <source>
        <dbReference type="ARBA" id="ARBA00004186"/>
    </source>
</evidence>
<dbReference type="GO" id="GO:0008574">
    <property type="term" value="F:plus-end-directed microtubule motor activity"/>
    <property type="evidence" value="ECO:0007669"/>
    <property type="project" value="TreeGrafter"/>
</dbReference>
<dbReference type="FunCoup" id="A0A1Y1M5N1">
    <property type="interactions" value="22"/>
</dbReference>
<dbReference type="GO" id="GO:0005524">
    <property type="term" value="F:ATP binding"/>
    <property type="evidence" value="ECO:0007669"/>
    <property type="project" value="UniProtKB-UniRule"/>
</dbReference>
<dbReference type="InterPro" id="IPR047149">
    <property type="entry name" value="KIF11-like"/>
</dbReference>
<reference evidence="14 15" key="2">
    <citation type="journal article" date="2018" name="Elife">
        <title>Firefly genomes illuminate parallel origins of bioluminescence in beetles.</title>
        <authorList>
            <person name="Fallon T.R."/>
            <person name="Lower S.E."/>
            <person name="Chang C.H."/>
            <person name="Bessho-Uehara M."/>
            <person name="Martin G.J."/>
            <person name="Bewick A.J."/>
            <person name="Behringer M."/>
            <person name="Debat H.J."/>
            <person name="Wong I."/>
            <person name="Day J.C."/>
            <person name="Suvorov A."/>
            <person name="Silva C.J."/>
            <person name="Stanger-Hall K.F."/>
            <person name="Hall D.W."/>
            <person name="Schmitz R.J."/>
            <person name="Nelson D.R."/>
            <person name="Lewis S.M."/>
            <person name="Shigenobu S."/>
            <person name="Bybee S.M."/>
            <person name="Larracuente A.M."/>
            <person name="Oba Y."/>
            <person name="Weng J.K."/>
        </authorList>
    </citation>
    <scope>NUCLEOTIDE SEQUENCE [LARGE SCALE GENOMIC DNA]</scope>
    <source>
        <strain evidence="14">1611_PpyrPB1</strain>
        <tissue evidence="14">Whole body</tissue>
    </source>
</reference>
<feature type="region of interest" description="Disordered" evidence="11">
    <location>
        <begin position="548"/>
        <end position="570"/>
    </location>
</feature>
<evidence type="ECO:0000259" key="12">
    <source>
        <dbReference type="PROSITE" id="PS50067"/>
    </source>
</evidence>
<reference evidence="13" key="1">
    <citation type="journal article" date="2016" name="Sci. Rep.">
        <title>Molecular characterization of firefly nuptial gifts: a multi-omics approach sheds light on postcopulatory sexual selection.</title>
        <authorList>
            <person name="Al-Wathiqui N."/>
            <person name="Fallon T.R."/>
            <person name="South A."/>
            <person name="Weng J.K."/>
            <person name="Lewis S.M."/>
        </authorList>
    </citation>
    <scope>NUCLEOTIDE SEQUENCE</scope>
</reference>
<dbReference type="EMBL" id="VVIM01000008">
    <property type="protein sequence ID" value="KAB0794383.1"/>
    <property type="molecule type" value="Genomic_DNA"/>
</dbReference>
<evidence type="ECO:0000256" key="5">
    <source>
        <dbReference type="ARBA" id="ARBA00022840"/>
    </source>
</evidence>
<evidence type="ECO:0000256" key="9">
    <source>
        <dbReference type="PROSITE-ProRule" id="PRU00283"/>
    </source>
</evidence>
<evidence type="ECO:0000256" key="4">
    <source>
        <dbReference type="ARBA" id="ARBA00022741"/>
    </source>
</evidence>